<dbReference type="Gene3D" id="2.80.10.50">
    <property type="match status" value="1"/>
</dbReference>
<dbReference type="Pfam" id="PF16192">
    <property type="entry name" value="PMT_4TMC"/>
    <property type="match status" value="1"/>
</dbReference>
<dbReference type="GO" id="GO:0005789">
    <property type="term" value="C:endoplasmic reticulum membrane"/>
    <property type="evidence" value="ECO:0007669"/>
    <property type="project" value="UniProtKB-SubCell"/>
</dbReference>
<evidence type="ECO:0000256" key="11">
    <source>
        <dbReference type="ARBA" id="ARBA00023136"/>
    </source>
</evidence>
<evidence type="ECO:0000256" key="16">
    <source>
        <dbReference type="ARBA" id="ARBA00073145"/>
    </source>
</evidence>
<evidence type="ECO:0000256" key="19">
    <source>
        <dbReference type="SAM" id="Phobius"/>
    </source>
</evidence>
<accession>A0A9N6WX96</accession>
<evidence type="ECO:0000256" key="7">
    <source>
        <dbReference type="ARBA" id="ARBA00022692"/>
    </source>
</evidence>
<dbReference type="InterPro" id="IPR003342">
    <property type="entry name" value="ArnT-like_N"/>
</dbReference>
<feature type="transmembrane region" description="Helical" evidence="19">
    <location>
        <begin position="309"/>
        <end position="332"/>
    </location>
</feature>
<keyword evidence="5" id="KW-0328">Glycosyltransferase</keyword>
<evidence type="ECO:0000256" key="12">
    <source>
        <dbReference type="ARBA" id="ARBA00045085"/>
    </source>
</evidence>
<evidence type="ECO:0000256" key="8">
    <source>
        <dbReference type="ARBA" id="ARBA00022737"/>
    </source>
</evidence>
<dbReference type="InterPro" id="IPR016093">
    <property type="entry name" value="MIR_motif"/>
</dbReference>
<keyword evidence="9" id="KW-0256">Endoplasmic reticulum</keyword>
<feature type="transmembrane region" description="Helical" evidence="19">
    <location>
        <begin position="263"/>
        <end position="288"/>
    </location>
</feature>
<feature type="transmembrane region" description="Helical" evidence="19">
    <location>
        <begin position="643"/>
        <end position="664"/>
    </location>
</feature>
<evidence type="ECO:0000256" key="4">
    <source>
        <dbReference type="ARBA" id="ARBA00012839"/>
    </source>
</evidence>
<dbReference type="InterPro" id="IPR027005">
    <property type="entry name" value="PMT-like"/>
</dbReference>
<evidence type="ECO:0000256" key="2">
    <source>
        <dbReference type="ARBA" id="ARBA00004922"/>
    </source>
</evidence>
<dbReference type="FunFam" id="2.80.10.50:FF:000012">
    <property type="entry name" value="Protein O-mannosyl-transferase 1"/>
    <property type="match status" value="1"/>
</dbReference>
<evidence type="ECO:0000259" key="20">
    <source>
        <dbReference type="PROSITE" id="PS50919"/>
    </source>
</evidence>
<keyword evidence="7 19" id="KW-0812">Transmembrane</keyword>
<dbReference type="AlphaFoldDB" id="A0A9N6WX96"/>
<gene>
    <name evidence="21" type="primary">EOG090X015P</name>
</gene>
<dbReference type="PROSITE" id="PS50919">
    <property type="entry name" value="MIR"/>
    <property type="match status" value="3"/>
</dbReference>
<evidence type="ECO:0000256" key="9">
    <source>
        <dbReference type="ARBA" id="ARBA00022824"/>
    </source>
</evidence>
<keyword evidence="10 19" id="KW-1133">Transmembrane helix</keyword>
<keyword evidence="6" id="KW-0808">Transferase</keyword>
<dbReference type="EC" id="2.4.1.109" evidence="4"/>
<comment type="similarity">
    <text evidence="3">Belongs to the glycosyltransferase 39 family.</text>
</comment>
<feature type="transmembrane region" description="Helical" evidence="19">
    <location>
        <begin position="225"/>
        <end position="243"/>
    </location>
</feature>
<dbReference type="GO" id="GO:0004169">
    <property type="term" value="F:dolichyl-phosphate-mannose-protein mannosyltransferase activity"/>
    <property type="evidence" value="ECO:0007669"/>
    <property type="project" value="UniProtKB-EC"/>
</dbReference>
<name>A0A9N6WX96_9CRUS</name>
<feature type="transmembrane region" description="Helical" evidence="19">
    <location>
        <begin position="195"/>
        <end position="213"/>
    </location>
</feature>
<keyword evidence="11 19" id="KW-0472">Membrane</keyword>
<evidence type="ECO:0000256" key="18">
    <source>
        <dbReference type="SAM" id="MobiDB-lite"/>
    </source>
</evidence>
<feature type="compositionally biased region" description="Basic and acidic residues" evidence="18">
    <location>
        <begin position="28"/>
        <end position="43"/>
    </location>
</feature>
<comment type="catalytic activity">
    <reaction evidence="12">
        <text>a di-trans,poly-cis-dolichyl beta-D-mannosyl phosphate + L-threonyl-[protein] = 3-O-(alpha-D-mannosyl)-L-threonyl-[protein] + a di-trans,poly-cis-dolichyl phosphate + H(+)</text>
        <dbReference type="Rhea" id="RHEA:53396"/>
        <dbReference type="Rhea" id="RHEA-COMP:11060"/>
        <dbReference type="Rhea" id="RHEA-COMP:13547"/>
        <dbReference type="Rhea" id="RHEA-COMP:19498"/>
        <dbReference type="Rhea" id="RHEA-COMP:19501"/>
        <dbReference type="ChEBI" id="CHEBI:15378"/>
        <dbReference type="ChEBI" id="CHEBI:30013"/>
        <dbReference type="ChEBI" id="CHEBI:57683"/>
        <dbReference type="ChEBI" id="CHEBI:58211"/>
        <dbReference type="ChEBI" id="CHEBI:137323"/>
        <dbReference type="EC" id="2.4.1.109"/>
    </reaction>
</comment>
<evidence type="ECO:0000256" key="14">
    <source>
        <dbReference type="ARBA" id="ARBA00059310"/>
    </source>
</evidence>
<feature type="transmembrane region" description="Helical" evidence="19">
    <location>
        <begin position="169"/>
        <end position="189"/>
    </location>
</feature>
<evidence type="ECO:0000256" key="10">
    <source>
        <dbReference type="ARBA" id="ARBA00022989"/>
    </source>
</evidence>
<sequence>MADAEVRNRSIARSSKSKKKAQNAPAQPEEKEVVAEPNEKCASSEEAVSKTVPKSKSKTKSKSNSKTSVDDLILPSLEVNCHLHLLPLLLFSVAVATRFYALDEPNHIVFDELHYGRYASLYLKGTFFYDSHPPLGKQLLALAAYTAGFDGDFKFDKIGAPYNSSVPVYALRAVPATFGSLLIPVAYMIMAQLGFSQWTSALAGFLFIFDNALLTQSHYMLMEPIVLFFALSGLLCVLKFRALDPVADAFSLRWWGYLTSGMVLLTCSFCVKYVAVYSYMLGLAIIGYDYWENILGDLSLSKMWVMVHAAARATVATLVPIAVYLGVFYIHLTILVNAGPHDNAMSSTFQASLEGGLSSILRGQPLEVVHGSQITMRHTYGTPCWLHSHADNYPVKYADKRGSSHQQQVTCYPVKDANNWWLVKRPERDDLLVTPPLDKIKHGDIVQLVHGITMNNLNTHNVAAPMSATKQEVSCYVDHNVSMPAQDLWRLVIVNRQEVGDVWHALSSLVRFVHVNTSAALAVSGRSLPDWGNHQLEVVADVMTEQEYTIFNVEEHRYTKNSEKTTREYELLNSDFVPLEPVKMTFMEKFIELQIRMIFISNENVQNHIYTSSPWEWLTLTRGIAYWVDSKSNAQVHLLGNVFIWYSATIALMAYFALLIFYMLRQRRQCYDIHSDEWTQFRTTGEIILLGYVFHFVPYFFVDHTLFLHHYLPALVFQLMLTASLVEHLFYLTRLVFARQIINWVFVFAVLAWMCGILFMFKKFLPLSYGLGPMNATQIQELKFKESWDFIIHKP</sequence>
<feature type="domain" description="MIR" evidence="20">
    <location>
        <begin position="500"/>
        <end position="556"/>
    </location>
</feature>
<feature type="transmembrane region" description="Helical" evidence="19">
    <location>
        <begin position="741"/>
        <end position="761"/>
    </location>
</feature>
<feature type="transmembrane region" description="Helical" evidence="19">
    <location>
        <begin position="708"/>
        <end position="729"/>
    </location>
</feature>
<comment type="pathway">
    <text evidence="2">Protein modification; protein glycosylation.</text>
</comment>
<evidence type="ECO:0000256" key="15">
    <source>
        <dbReference type="ARBA" id="ARBA00061810"/>
    </source>
</evidence>
<evidence type="ECO:0000256" key="1">
    <source>
        <dbReference type="ARBA" id="ARBA00004477"/>
    </source>
</evidence>
<comment type="subcellular location">
    <subcellularLocation>
        <location evidence="1">Endoplasmic reticulum membrane</location>
        <topology evidence="1">Multi-pass membrane protein</topology>
    </subcellularLocation>
</comment>
<protein>
    <recommendedName>
        <fullName evidence="16">Protein O-mannosyltransferase 1</fullName>
        <ecNumber evidence="4">2.4.1.109</ecNumber>
    </recommendedName>
    <alternativeName>
        <fullName evidence="17">Protein rotated abdomen</fullName>
    </alternativeName>
</protein>
<evidence type="ECO:0000256" key="13">
    <source>
        <dbReference type="ARBA" id="ARBA00045102"/>
    </source>
</evidence>
<comment type="function">
    <text evidence="14">Rt/POMT1 and tw/POMT2 function as a protein O-mannosyltransferase in association with each other to generate and maintain normal muscle development.</text>
</comment>
<dbReference type="PANTHER" id="PTHR10050">
    <property type="entry name" value="DOLICHYL-PHOSPHATE-MANNOSE--PROTEIN MANNOSYLTRANSFERASE"/>
    <property type="match status" value="1"/>
</dbReference>
<feature type="region of interest" description="Disordered" evidence="18">
    <location>
        <begin position="1"/>
        <end position="66"/>
    </location>
</feature>
<dbReference type="PANTHER" id="PTHR10050:SF51">
    <property type="entry name" value="PROTEIN O-MANNOSYL-TRANSFERASE 1"/>
    <property type="match status" value="1"/>
</dbReference>
<reference evidence="21" key="1">
    <citation type="submission" date="2021-04" db="EMBL/GenBank/DDBJ databases">
        <authorList>
            <person name="Cornetti L."/>
        </authorList>
    </citation>
    <scope>NUCLEOTIDE SEQUENCE</scope>
</reference>
<evidence type="ECO:0000256" key="6">
    <source>
        <dbReference type="ARBA" id="ARBA00022679"/>
    </source>
</evidence>
<feature type="transmembrane region" description="Helical" evidence="19">
    <location>
        <begin position="685"/>
        <end position="702"/>
    </location>
</feature>
<proteinExistence type="inferred from homology"/>
<dbReference type="Pfam" id="PF02366">
    <property type="entry name" value="PMT"/>
    <property type="match status" value="1"/>
</dbReference>
<dbReference type="CDD" id="cd23281">
    <property type="entry name" value="beta-trefoil_MIR_POMT1"/>
    <property type="match status" value="1"/>
</dbReference>
<feature type="compositionally biased region" description="Basic residues" evidence="18">
    <location>
        <begin position="53"/>
        <end position="63"/>
    </location>
</feature>
<evidence type="ECO:0000256" key="5">
    <source>
        <dbReference type="ARBA" id="ARBA00022676"/>
    </source>
</evidence>
<organism evidence="21">
    <name type="scientific">Evadne anonyx</name>
    <dbReference type="NCBI Taxonomy" id="141404"/>
    <lineage>
        <taxon>Eukaryota</taxon>
        <taxon>Metazoa</taxon>
        <taxon>Ecdysozoa</taxon>
        <taxon>Arthropoda</taxon>
        <taxon>Crustacea</taxon>
        <taxon>Branchiopoda</taxon>
        <taxon>Diplostraca</taxon>
        <taxon>Cladocera</taxon>
        <taxon>Onychopoda</taxon>
        <taxon>Podonidae</taxon>
        <taxon>Evadne</taxon>
    </lineage>
</organism>
<dbReference type="SUPFAM" id="SSF82109">
    <property type="entry name" value="MIR domain"/>
    <property type="match status" value="1"/>
</dbReference>
<dbReference type="EMBL" id="OC985650">
    <property type="protein sequence ID" value="CAG4642305.1"/>
    <property type="molecule type" value="Genomic_DNA"/>
</dbReference>
<dbReference type="SMART" id="SM00472">
    <property type="entry name" value="MIR"/>
    <property type="match status" value="3"/>
</dbReference>
<evidence type="ECO:0000256" key="17">
    <source>
        <dbReference type="ARBA" id="ARBA00079036"/>
    </source>
</evidence>
<evidence type="ECO:0000313" key="21">
    <source>
        <dbReference type="EMBL" id="CAG4642305.1"/>
    </source>
</evidence>
<feature type="domain" description="MIR" evidence="20">
    <location>
        <begin position="365"/>
        <end position="426"/>
    </location>
</feature>
<keyword evidence="8" id="KW-0677">Repeat</keyword>
<feature type="domain" description="MIR" evidence="20">
    <location>
        <begin position="437"/>
        <end position="494"/>
    </location>
</feature>
<evidence type="ECO:0000256" key="3">
    <source>
        <dbReference type="ARBA" id="ARBA00007222"/>
    </source>
</evidence>
<dbReference type="Pfam" id="PF02815">
    <property type="entry name" value="MIR"/>
    <property type="match status" value="1"/>
</dbReference>
<comment type="subunit">
    <text evidence="15">Interacts with tw/POMT2.</text>
</comment>
<dbReference type="InterPro" id="IPR036300">
    <property type="entry name" value="MIR_dom_sf"/>
</dbReference>
<comment type="catalytic activity">
    <reaction evidence="13">
        <text>a di-trans,poly-cis-dolichyl beta-D-mannosyl phosphate + L-seryl-[protein] = 3-O-(alpha-D-mannosyl)-L-seryl-[protein] + a di-trans,poly-cis-dolichyl phosphate + H(+)</text>
        <dbReference type="Rhea" id="RHEA:17377"/>
        <dbReference type="Rhea" id="RHEA-COMP:9863"/>
        <dbReference type="Rhea" id="RHEA-COMP:13546"/>
        <dbReference type="Rhea" id="RHEA-COMP:19498"/>
        <dbReference type="Rhea" id="RHEA-COMP:19501"/>
        <dbReference type="ChEBI" id="CHEBI:15378"/>
        <dbReference type="ChEBI" id="CHEBI:29999"/>
        <dbReference type="ChEBI" id="CHEBI:57683"/>
        <dbReference type="ChEBI" id="CHEBI:58211"/>
        <dbReference type="ChEBI" id="CHEBI:137321"/>
        <dbReference type="EC" id="2.4.1.109"/>
    </reaction>
</comment>
<dbReference type="InterPro" id="IPR032421">
    <property type="entry name" value="PMT_4TMC"/>
</dbReference>